<dbReference type="GO" id="GO:0010417">
    <property type="term" value="P:glucuronoxylan biosynthetic process"/>
    <property type="evidence" value="ECO:0007669"/>
    <property type="project" value="TreeGrafter"/>
</dbReference>
<organism evidence="16 17">
    <name type="scientific">Trapa natans</name>
    <name type="common">Water chestnut</name>
    <dbReference type="NCBI Taxonomy" id="22666"/>
    <lineage>
        <taxon>Eukaryota</taxon>
        <taxon>Viridiplantae</taxon>
        <taxon>Streptophyta</taxon>
        <taxon>Embryophyta</taxon>
        <taxon>Tracheophyta</taxon>
        <taxon>Spermatophyta</taxon>
        <taxon>Magnoliopsida</taxon>
        <taxon>eudicotyledons</taxon>
        <taxon>Gunneridae</taxon>
        <taxon>Pentapetalae</taxon>
        <taxon>rosids</taxon>
        <taxon>malvids</taxon>
        <taxon>Myrtales</taxon>
        <taxon>Lythraceae</taxon>
        <taxon>Trapa</taxon>
    </lineage>
</organism>
<proteinExistence type="inferred from homology"/>
<reference evidence="16 17" key="1">
    <citation type="journal article" date="2023" name="Hortic Res">
        <title>Pangenome of water caltrop reveals structural variations and asymmetric subgenome divergence after allopolyploidization.</title>
        <authorList>
            <person name="Zhang X."/>
            <person name="Chen Y."/>
            <person name="Wang L."/>
            <person name="Yuan Y."/>
            <person name="Fang M."/>
            <person name="Shi L."/>
            <person name="Lu R."/>
            <person name="Comes H.P."/>
            <person name="Ma Y."/>
            <person name="Chen Y."/>
            <person name="Huang G."/>
            <person name="Zhou Y."/>
            <person name="Zheng Z."/>
            <person name="Qiu Y."/>
        </authorList>
    </citation>
    <scope>NUCLEOTIDE SEQUENCE [LARGE SCALE GENOMIC DNA]</scope>
    <source>
        <strain evidence="16">F231</strain>
    </source>
</reference>
<comment type="subcellular location">
    <subcellularLocation>
        <location evidence="1 15">Golgi apparatus membrane</location>
        <topology evidence="1 15">Single-pass type II membrane protein</topology>
    </subcellularLocation>
</comment>
<evidence type="ECO:0000256" key="14">
    <source>
        <dbReference type="PIRSR" id="PIRSR605027-4"/>
    </source>
</evidence>
<keyword evidence="10" id="KW-0325">Glycoprotein</keyword>
<dbReference type="FunFam" id="3.90.550.10:FF:000064">
    <property type="entry name" value="Glycosyltransferases"/>
    <property type="match status" value="1"/>
</dbReference>
<keyword evidence="13" id="KW-0464">Manganese</keyword>
<keyword evidence="4 15" id="KW-0808">Transferase</keyword>
<feature type="binding site" evidence="13">
    <location>
        <position position="252"/>
    </location>
    <ligand>
        <name>Mn(2+)</name>
        <dbReference type="ChEBI" id="CHEBI:29035"/>
    </ligand>
</feature>
<evidence type="ECO:0000256" key="3">
    <source>
        <dbReference type="ARBA" id="ARBA00022676"/>
    </source>
</evidence>
<evidence type="ECO:0000256" key="9">
    <source>
        <dbReference type="ARBA" id="ARBA00023136"/>
    </source>
</evidence>
<sequence length="406" mass="47198">MASIRRTLSPYQDRHYQNGTSQLLNSYRLGKPSVDSPFLAALLVKFRKFSELVLLGKSSRKSWRLWIIRCLLFFLFGFLMGMSPFGRENDLRMHDFSLEINPPHVNNAQSEDKPNEPLIRRDDLVLENLRFEVKGDSSVGSSPGEELELVPMRQLIVITPTYNRAFQAYFLNRLGQVLRLVKPPLLWILVEMNASSMETAEILRKSGVMYRHLVCKKNMTSFKDRGVHQRNAALEHIQLHQLDGIVYFADDDNIYSVQLFEDLRHISRFGTWPVAMLAPNKNKAILEGPVCNGSQVIGWHTNEKSKQLRRFHVDMSGFAFNSSILWDPRRWKRPILDPIRQLDTVKEGFQETTFIEQVVEDESQMEAVPYTCSRIMNWHFHLDAQGLYYPKGWLIQKNLEAIFPIK</sequence>
<dbReference type="EMBL" id="JAXQNO010000006">
    <property type="protein sequence ID" value="KAK4795577.1"/>
    <property type="molecule type" value="Genomic_DNA"/>
</dbReference>
<protein>
    <recommendedName>
        <fullName evidence="15">Glycosyltransferases</fullName>
        <ecNumber evidence="15">2.4.-.-</ecNumber>
    </recommendedName>
</protein>
<feature type="site" description="Interaction with galactose moiety of substrate glycoprotein" evidence="14">
    <location>
        <position position="287"/>
    </location>
</feature>
<evidence type="ECO:0000256" key="12">
    <source>
        <dbReference type="PIRSR" id="PIRSR605027-1"/>
    </source>
</evidence>
<comment type="cofactor">
    <cofactor evidence="13">
        <name>Mn(2+)</name>
        <dbReference type="ChEBI" id="CHEBI:29035"/>
    </cofactor>
</comment>
<evidence type="ECO:0000256" key="4">
    <source>
        <dbReference type="ARBA" id="ARBA00022679"/>
    </source>
</evidence>
<dbReference type="AlphaFoldDB" id="A0AAN7MBY1"/>
<evidence type="ECO:0000256" key="7">
    <source>
        <dbReference type="ARBA" id="ARBA00022989"/>
    </source>
</evidence>
<dbReference type="CDD" id="cd00218">
    <property type="entry name" value="GlcAT-I"/>
    <property type="match status" value="1"/>
</dbReference>
<evidence type="ECO:0000256" key="2">
    <source>
        <dbReference type="ARBA" id="ARBA00007706"/>
    </source>
</evidence>
<feature type="transmembrane region" description="Helical" evidence="15">
    <location>
        <begin position="66"/>
        <end position="86"/>
    </location>
</feature>
<dbReference type="InterPro" id="IPR029044">
    <property type="entry name" value="Nucleotide-diphossugar_trans"/>
</dbReference>
<evidence type="ECO:0000256" key="11">
    <source>
        <dbReference type="ARBA" id="ARBA00023316"/>
    </source>
</evidence>
<keyword evidence="8 15" id="KW-0333">Golgi apparatus</keyword>
<keyword evidence="3" id="KW-0328">Glycosyltransferase</keyword>
<keyword evidence="11 15" id="KW-0961">Cell wall biogenesis/degradation</keyword>
<dbReference type="Pfam" id="PF03360">
    <property type="entry name" value="Glyco_transf_43"/>
    <property type="match status" value="1"/>
</dbReference>
<dbReference type="PANTHER" id="PTHR10896">
    <property type="entry name" value="GALACTOSYLGALACTOSYLXYLOSYLPROTEIN 3-BETA-GLUCURONOSYLTRANSFERASE BETA-1,3-GLUCURONYLTRANSFERASE"/>
    <property type="match status" value="1"/>
</dbReference>
<evidence type="ECO:0000256" key="13">
    <source>
        <dbReference type="PIRSR" id="PIRSR605027-3"/>
    </source>
</evidence>
<evidence type="ECO:0000256" key="10">
    <source>
        <dbReference type="ARBA" id="ARBA00023180"/>
    </source>
</evidence>
<gene>
    <name evidence="16" type="ORF">SAY86_027903</name>
</gene>
<comment type="caution">
    <text evidence="16">The sequence shown here is derived from an EMBL/GenBank/DDBJ whole genome shotgun (WGS) entry which is preliminary data.</text>
</comment>
<dbReference type="GO" id="GO:0000139">
    <property type="term" value="C:Golgi membrane"/>
    <property type="evidence" value="ECO:0007669"/>
    <property type="project" value="UniProtKB-SubCell"/>
</dbReference>
<dbReference type="GO" id="GO:0042285">
    <property type="term" value="F:xylosyltransferase activity"/>
    <property type="evidence" value="ECO:0007669"/>
    <property type="project" value="TreeGrafter"/>
</dbReference>
<dbReference type="PANTHER" id="PTHR10896:SF65">
    <property type="entry name" value="GALACTOSYLGALACTOSYLXYLOSYLPROTEIN 3-BETA-GLUCURONOSYLTRANSFERASE 3"/>
    <property type="match status" value="1"/>
</dbReference>
<name>A0AAN7MBY1_TRANT</name>
<dbReference type="GO" id="GO:0071555">
    <property type="term" value="P:cell wall organization"/>
    <property type="evidence" value="ECO:0007669"/>
    <property type="project" value="UniProtKB-KW"/>
</dbReference>
<evidence type="ECO:0000256" key="1">
    <source>
        <dbReference type="ARBA" id="ARBA00004323"/>
    </source>
</evidence>
<evidence type="ECO:0000256" key="8">
    <source>
        <dbReference type="ARBA" id="ARBA00023034"/>
    </source>
</evidence>
<dbReference type="Gene3D" id="3.90.550.10">
    <property type="entry name" value="Spore Coat Polysaccharide Biosynthesis Protein SpsA, Chain A"/>
    <property type="match status" value="1"/>
</dbReference>
<keyword evidence="6 15" id="KW-0735">Signal-anchor</keyword>
<keyword evidence="7 15" id="KW-1133">Transmembrane helix</keyword>
<evidence type="ECO:0000256" key="15">
    <source>
        <dbReference type="RuleBase" id="RU363127"/>
    </source>
</evidence>
<dbReference type="Proteomes" id="UP001346149">
    <property type="component" value="Unassembled WGS sequence"/>
</dbReference>
<dbReference type="EC" id="2.4.-.-" evidence="15"/>
<evidence type="ECO:0000313" key="17">
    <source>
        <dbReference type="Proteomes" id="UP001346149"/>
    </source>
</evidence>
<dbReference type="GO" id="GO:0015018">
    <property type="term" value="F:galactosylgalactosylxylosylprotein 3-beta-glucuronosyltransferase activity"/>
    <property type="evidence" value="ECO:0007669"/>
    <property type="project" value="InterPro"/>
</dbReference>
<keyword evidence="5 15" id="KW-0812">Transmembrane</keyword>
<keyword evidence="17" id="KW-1185">Reference proteome</keyword>
<feature type="active site" description="Proton donor/acceptor" evidence="12">
    <location>
        <position position="351"/>
    </location>
</feature>
<dbReference type="SUPFAM" id="SSF53448">
    <property type="entry name" value="Nucleotide-diphospho-sugar transferases"/>
    <property type="match status" value="1"/>
</dbReference>
<dbReference type="GO" id="GO:0009834">
    <property type="term" value="P:plant-type secondary cell wall biogenesis"/>
    <property type="evidence" value="ECO:0007669"/>
    <property type="project" value="TreeGrafter"/>
</dbReference>
<accession>A0AAN7MBY1</accession>
<evidence type="ECO:0000256" key="6">
    <source>
        <dbReference type="ARBA" id="ARBA00022968"/>
    </source>
</evidence>
<evidence type="ECO:0000256" key="5">
    <source>
        <dbReference type="ARBA" id="ARBA00022692"/>
    </source>
</evidence>
<keyword evidence="9 15" id="KW-0472">Membrane</keyword>
<evidence type="ECO:0000313" key="16">
    <source>
        <dbReference type="EMBL" id="KAK4795577.1"/>
    </source>
</evidence>
<keyword evidence="13" id="KW-0479">Metal-binding</keyword>
<comment type="similarity">
    <text evidence="2 15">Belongs to the glycosyltransferase 43 family.</text>
</comment>
<dbReference type="InterPro" id="IPR005027">
    <property type="entry name" value="Glyco_trans_43"/>
</dbReference>
<dbReference type="GO" id="GO:0046872">
    <property type="term" value="F:metal ion binding"/>
    <property type="evidence" value="ECO:0007669"/>
    <property type="project" value="UniProtKB-KW"/>
</dbReference>
<comment type="function">
    <text evidence="15">Involved in the synthesis of glucuronoxylan hemicellulose in secondary cell walls.</text>
</comment>